<dbReference type="Pfam" id="PF01882">
    <property type="entry name" value="DUF58"/>
    <property type="match status" value="1"/>
</dbReference>
<accession>A0A3E1NFL5</accession>
<dbReference type="RefSeq" id="WP_116848782.1">
    <property type="nucleotide sequence ID" value="NZ_QTJU01000008.1"/>
</dbReference>
<dbReference type="SUPFAM" id="SSF53300">
    <property type="entry name" value="vWA-like"/>
    <property type="match status" value="1"/>
</dbReference>
<reference evidence="3 4" key="1">
    <citation type="submission" date="2018-08" db="EMBL/GenBank/DDBJ databases">
        <title>Chitinophagaceae sp. K23C18032701, a novel bacterium isolated from forest soil.</title>
        <authorList>
            <person name="Wang C."/>
        </authorList>
    </citation>
    <scope>NUCLEOTIDE SEQUENCE [LARGE SCALE GENOMIC DNA]</scope>
    <source>
        <strain evidence="3 4">K23C18032701</strain>
    </source>
</reference>
<comment type="caution">
    <text evidence="3">The sequence shown here is derived from an EMBL/GenBank/DDBJ whole genome shotgun (WGS) entry which is preliminary data.</text>
</comment>
<evidence type="ECO:0000313" key="3">
    <source>
        <dbReference type="EMBL" id="RFM26578.1"/>
    </source>
</evidence>
<feature type="compositionally biased region" description="Basic and acidic residues" evidence="1">
    <location>
        <begin position="1"/>
        <end position="11"/>
    </location>
</feature>
<dbReference type="OrthoDB" id="9776116at2"/>
<evidence type="ECO:0000313" key="4">
    <source>
        <dbReference type="Proteomes" id="UP000261284"/>
    </source>
</evidence>
<proteinExistence type="predicted"/>
<dbReference type="InterPro" id="IPR036465">
    <property type="entry name" value="vWFA_dom_sf"/>
</dbReference>
<evidence type="ECO:0000259" key="2">
    <source>
        <dbReference type="Pfam" id="PF01882"/>
    </source>
</evidence>
<dbReference type="PANTHER" id="PTHR33608:SF6">
    <property type="entry name" value="BLL2464 PROTEIN"/>
    <property type="match status" value="1"/>
</dbReference>
<name>A0A3E1NFL5_9BACT</name>
<evidence type="ECO:0000256" key="1">
    <source>
        <dbReference type="SAM" id="MobiDB-lite"/>
    </source>
</evidence>
<protein>
    <submittedName>
        <fullName evidence="3">DUF58 domain-containing protein</fullName>
    </submittedName>
</protein>
<dbReference type="InterPro" id="IPR002881">
    <property type="entry name" value="DUF58"/>
</dbReference>
<sequence>MSKSSKKDKQQQEPAAKTAAAGAAKDAAVTSQQTALMKKVRELEIKSKRLTNHLFTGEYHTAFKGRGMAFKEVREYQPGDDVRFIEWNVSARMGHTYSKLFEEERELSVYLLVDVSASSLFGTFRQSKKDLITEICAVLAFSAISNNDKAGLIFFSDRVEKYLPAKKGRDHVLHMVRDLLTFEARSAKTDIIQALNFLNNTTRHKSIVFVLSDFADSGYQQALRVAAKRHDVVGVQVYDKRDEQLPKVGLLQVRDAETGTQVWLDTSDAMTRLRYNQQFIRILEDAKQSFRNAGADLLQLATGQDFVKALQEFFMKRA</sequence>
<feature type="region of interest" description="Disordered" evidence="1">
    <location>
        <begin position="1"/>
        <end position="25"/>
    </location>
</feature>
<dbReference type="Gene3D" id="3.40.50.410">
    <property type="entry name" value="von Willebrand factor, type A domain"/>
    <property type="match status" value="1"/>
</dbReference>
<gene>
    <name evidence="3" type="ORF">DXN05_18555</name>
</gene>
<feature type="compositionally biased region" description="Low complexity" evidence="1">
    <location>
        <begin position="15"/>
        <end position="25"/>
    </location>
</feature>
<feature type="domain" description="DUF58" evidence="2">
    <location>
        <begin position="72"/>
        <end position="278"/>
    </location>
</feature>
<organism evidence="3 4">
    <name type="scientific">Deminuibacter soli</name>
    <dbReference type="NCBI Taxonomy" id="2291815"/>
    <lineage>
        <taxon>Bacteria</taxon>
        <taxon>Pseudomonadati</taxon>
        <taxon>Bacteroidota</taxon>
        <taxon>Chitinophagia</taxon>
        <taxon>Chitinophagales</taxon>
        <taxon>Chitinophagaceae</taxon>
        <taxon>Deminuibacter</taxon>
    </lineage>
</organism>
<dbReference type="Proteomes" id="UP000261284">
    <property type="component" value="Unassembled WGS sequence"/>
</dbReference>
<dbReference type="AlphaFoldDB" id="A0A3E1NFL5"/>
<dbReference type="EMBL" id="QTJU01000008">
    <property type="protein sequence ID" value="RFM26578.1"/>
    <property type="molecule type" value="Genomic_DNA"/>
</dbReference>
<keyword evidence="4" id="KW-1185">Reference proteome</keyword>
<dbReference type="PANTHER" id="PTHR33608">
    <property type="entry name" value="BLL2464 PROTEIN"/>
    <property type="match status" value="1"/>
</dbReference>